<evidence type="ECO:0000256" key="1">
    <source>
        <dbReference type="SAM" id="MobiDB-lite"/>
    </source>
</evidence>
<organism evidence="2 3">
    <name type="scientific">Umbelopsis vinacea</name>
    <dbReference type="NCBI Taxonomy" id="44442"/>
    <lineage>
        <taxon>Eukaryota</taxon>
        <taxon>Fungi</taxon>
        <taxon>Fungi incertae sedis</taxon>
        <taxon>Mucoromycota</taxon>
        <taxon>Mucoromycotina</taxon>
        <taxon>Umbelopsidomycetes</taxon>
        <taxon>Umbelopsidales</taxon>
        <taxon>Umbelopsidaceae</taxon>
        <taxon>Umbelopsis</taxon>
    </lineage>
</organism>
<evidence type="ECO:0000313" key="2">
    <source>
        <dbReference type="EMBL" id="KAG2171900.1"/>
    </source>
</evidence>
<name>A0A8H7PDG4_9FUNG</name>
<dbReference type="EMBL" id="JAEPRA010000028">
    <property type="protein sequence ID" value="KAG2171900.1"/>
    <property type="molecule type" value="Genomic_DNA"/>
</dbReference>
<gene>
    <name evidence="2" type="ORF">INT44_006690</name>
</gene>
<accession>A0A8H7PDG4</accession>
<keyword evidence="3" id="KW-1185">Reference proteome</keyword>
<sequence length="449" mass="51639">MELESAQANRIRKRHNEDSQSSLISDGIVQAPGKSNESHAYIDVSEKKRKVYETPTGGESIQRHRNLLEEFTTSLEENPFDDDDEPLISVTTAFGFEFKRESEEEWLLYGDDILETIYEYQNASLRYLRQKIAIYENMEKILSLSSIILLRDNSTIFDGSSDQSQLREAIKSEQLSALRTEMNEDEKNDLRSLRCILKMTLSENSRSLGLKAINATEMKGLTRLKELTRYIHHPFRKISHVGRKSETETQCTTEHLHPFMLNMYGDPDRFPVVFGNSSSTASAARINGKYQARQPDGIMQIVQGHTTFEAGYMENKFNNSTKANVAKDLMRLCRFAKDSLDQLRKRSVEPDLFITLNQIVDHHVDLYVSKRQADGYTLVTQVGSFELPCTIRDMLTFLDDYEELHMFFKASLNCCEKLRKVLMTNPPTLADSTYRQCVSTPDLKKFLLL</sequence>
<proteinExistence type="predicted"/>
<dbReference type="AlphaFoldDB" id="A0A8H7PDG4"/>
<comment type="caution">
    <text evidence="2">The sequence shown here is derived from an EMBL/GenBank/DDBJ whole genome shotgun (WGS) entry which is preliminary data.</text>
</comment>
<protein>
    <submittedName>
        <fullName evidence="2">Uncharacterized protein</fullName>
    </submittedName>
</protein>
<reference evidence="2" key="1">
    <citation type="submission" date="2020-12" db="EMBL/GenBank/DDBJ databases">
        <title>Metabolic potential, ecology and presence of endohyphal bacteria is reflected in genomic diversity of Mucoromycotina.</title>
        <authorList>
            <person name="Muszewska A."/>
            <person name="Okrasinska A."/>
            <person name="Steczkiewicz K."/>
            <person name="Drgas O."/>
            <person name="Orlowska M."/>
            <person name="Perlinska-Lenart U."/>
            <person name="Aleksandrzak-Piekarczyk T."/>
            <person name="Szatraj K."/>
            <person name="Zielenkiewicz U."/>
            <person name="Pilsyk S."/>
            <person name="Malc E."/>
            <person name="Mieczkowski P."/>
            <person name="Kruszewska J.S."/>
            <person name="Biernat P."/>
            <person name="Pawlowska J."/>
        </authorList>
    </citation>
    <scope>NUCLEOTIDE SEQUENCE</scope>
    <source>
        <strain evidence="2">WA0000051536</strain>
    </source>
</reference>
<evidence type="ECO:0000313" key="3">
    <source>
        <dbReference type="Proteomes" id="UP000612746"/>
    </source>
</evidence>
<dbReference type="OrthoDB" id="2370938at2759"/>
<feature type="region of interest" description="Disordered" evidence="1">
    <location>
        <begin position="1"/>
        <end position="40"/>
    </location>
</feature>
<dbReference type="Proteomes" id="UP000612746">
    <property type="component" value="Unassembled WGS sequence"/>
</dbReference>